<reference evidence="14 15" key="1">
    <citation type="journal article" date="2016" name="Proc. Natl. Acad. Sci. U.S.A.">
        <title>Comparative genomics of biotechnologically important yeasts.</title>
        <authorList>
            <person name="Riley R."/>
            <person name="Haridas S."/>
            <person name="Wolfe K.H."/>
            <person name="Lopes M.R."/>
            <person name="Hittinger C.T."/>
            <person name="Goeker M."/>
            <person name="Salamov A.A."/>
            <person name="Wisecaver J.H."/>
            <person name="Long T.M."/>
            <person name="Calvey C.H."/>
            <person name="Aerts A.L."/>
            <person name="Barry K.W."/>
            <person name="Choi C."/>
            <person name="Clum A."/>
            <person name="Coughlan A.Y."/>
            <person name="Deshpande S."/>
            <person name="Douglass A.P."/>
            <person name="Hanson S.J."/>
            <person name="Klenk H.-P."/>
            <person name="LaButti K.M."/>
            <person name="Lapidus A."/>
            <person name="Lindquist E.A."/>
            <person name="Lipzen A.M."/>
            <person name="Meier-Kolthoff J.P."/>
            <person name="Ohm R.A."/>
            <person name="Otillar R.P."/>
            <person name="Pangilinan J.L."/>
            <person name="Peng Y."/>
            <person name="Rokas A."/>
            <person name="Rosa C.A."/>
            <person name="Scheuner C."/>
            <person name="Sibirny A.A."/>
            <person name="Slot J.C."/>
            <person name="Stielow J.B."/>
            <person name="Sun H."/>
            <person name="Kurtzman C.P."/>
            <person name="Blackwell M."/>
            <person name="Grigoriev I.V."/>
            <person name="Jeffries T.W."/>
        </authorList>
    </citation>
    <scope>NUCLEOTIDE SEQUENCE [LARGE SCALE GENOMIC DNA]</scope>
    <source>
        <strain evidence="14 15">DSM 6958</strain>
    </source>
</reference>
<evidence type="ECO:0000256" key="2">
    <source>
        <dbReference type="ARBA" id="ARBA00008569"/>
    </source>
</evidence>
<dbReference type="EMBL" id="KV454410">
    <property type="protein sequence ID" value="ODQ65417.1"/>
    <property type="molecule type" value="Genomic_DNA"/>
</dbReference>
<dbReference type="FunFam" id="3.30.1960.10:FF:000003">
    <property type="entry name" value="tRNA methyltransferase"/>
    <property type="match status" value="1"/>
</dbReference>
<comment type="pathway">
    <text evidence="1">tRNA modification; wybutosine-tRNA(Phe) biosynthesis.</text>
</comment>
<name>A0A1E3PKQ0_9ASCO</name>
<comment type="similarity">
    <text evidence="2">Belongs to the TYW3 family.</text>
</comment>
<evidence type="ECO:0000256" key="1">
    <source>
        <dbReference type="ARBA" id="ARBA00004797"/>
    </source>
</evidence>
<evidence type="ECO:0000259" key="13">
    <source>
        <dbReference type="Pfam" id="PF02676"/>
    </source>
</evidence>
<comment type="function">
    <text evidence="10">S-adenosyl-L-methionine-dependent methyltransferase that acts as a component of the wybutosine biosynthesis pathway. Wybutosine is a hyper modified guanosine with a tricyclic base found at the 3'-position adjacent to the anticodon of eukaryotic phenylalanine tRNA. Probably methylates N-4 position of wybutosine-86 to produce wybutosine-72.</text>
</comment>
<dbReference type="SUPFAM" id="SSF111278">
    <property type="entry name" value="SSo0622-like"/>
    <property type="match status" value="1"/>
</dbReference>
<comment type="catalytic activity">
    <reaction evidence="9">
        <text>4-demethyl-7-[(3S)-3-amino-3-carboxypropyl]wyosine(37) in tRNA(Phe) + S-adenosyl-L-methionine = 7-[(3S)-3-amino-3-carboxypropyl]wyosine(37) in tRNA(Phe) + S-adenosyl-L-homocysteine + H(+)</text>
        <dbReference type="Rhea" id="RHEA:36635"/>
        <dbReference type="Rhea" id="RHEA-COMP:10378"/>
        <dbReference type="Rhea" id="RHEA-COMP:10379"/>
        <dbReference type="ChEBI" id="CHEBI:15378"/>
        <dbReference type="ChEBI" id="CHEBI:57856"/>
        <dbReference type="ChEBI" id="CHEBI:59789"/>
        <dbReference type="ChEBI" id="CHEBI:73543"/>
        <dbReference type="ChEBI" id="CHEBI:73550"/>
        <dbReference type="EC" id="2.1.1.282"/>
    </reaction>
</comment>
<dbReference type="STRING" id="857566.A0A1E3PKQ0"/>
<gene>
    <name evidence="14" type="ORF">NADFUDRAFT_70880</name>
</gene>
<evidence type="ECO:0000256" key="6">
    <source>
        <dbReference type="ARBA" id="ARBA00022691"/>
    </source>
</evidence>
<keyword evidence="4" id="KW-0489">Methyltransferase</keyword>
<feature type="domain" description="tRNA wybutosine-synthesizing protein" evidence="13">
    <location>
        <begin position="15"/>
        <end position="246"/>
    </location>
</feature>
<dbReference type="GO" id="GO:0008033">
    <property type="term" value="P:tRNA processing"/>
    <property type="evidence" value="ECO:0007669"/>
    <property type="project" value="UniProtKB-KW"/>
</dbReference>
<sequence length="312" mass="35114">MSVPRLLGSNNPFDQKKRAILSQIEVTSEINPDASPKGTLDIKLLPLIELINSHEDMVTTSSCSGRVSVYLEGDKTVVLEERADSVDAAATREKVGAKGAGGKWLFVTHDPLYLSESWWTDAFNYTEAIDSSDAFITSIRYVLYKFEAMILHIKCRDHKSASTLYNLAMSCGFRESGIGSNDLVAIRISLKLDAPVAYLDKNNLSDGNATINPLVNSDYMKLLTKMSLDRFQENFRRMDELMKKIRDNMFGDAAANINTDNNGPSGKNTAWEDKEARRLRKREEGLKKKQEMELLREKTKQELTKKELTQSS</sequence>
<evidence type="ECO:0000256" key="8">
    <source>
        <dbReference type="ARBA" id="ARBA00030554"/>
    </source>
</evidence>
<dbReference type="Pfam" id="PF02676">
    <property type="entry name" value="TYW3"/>
    <property type="match status" value="1"/>
</dbReference>
<dbReference type="InterPro" id="IPR036602">
    <property type="entry name" value="tRNA_yW-synthesising-like_sf"/>
</dbReference>
<protein>
    <recommendedName>
        <fullName evidence="11">tRNA wybutosine-synthesizing protein 3</fullName>
        <ecNumber evidence="3">2.1.1.282</ecNumber>
    </recommendedName>
    <alternativeName>
        <fullName evidence="8">tRNA(Phe) 7-((3-amino-3-carboxypropyl)-4-demethylwyosine(37)-N(4))-methyltransferase</fullName>
    </alternativeName>
</protein>
<evidence type="ECO:0000256" key="4">
    <source>
        <dbReference type="ARBA" id="ARBA00022603"/>
    </source>
</evidence>
<evidence type="ECO:0000256" key="11">
    <source>
        <dbReference type="ARBA" id="ARBA00069229"/>
    </source>
</evidence>
<evidence type="ECO:0000313" key="15">
    <source>
        <dbReference type="Proteomes" id="UP000095009"/>
    </source>
</evidence>
<evidence type="ECO:0000256" key="9">
    <source>
        <dbReference type="ARBA" id="ARBA00049202"/>
    </source>
</evidence>
<dbReference type="Gene3D" id="3.30.1960.10">
    <property type="entry name" value="tRNA wybutosine-synthesizing-like"/>
    <property type="match status" value="1"/>
</dbReference>
<evidence type="ECO:0000256" key="7">
    <source>
        <dbReference type="ARBA" id="ARBA00022694"/>
    </source>
</evidence>
<dbReference type="EC" id="2.1.1.282" evidence="3"/>
<keyword evidence="15" id="KW-1185">Reference proteome</keyword>
<feature type="compositionally biased region" description="Polar residues" evidence="12">
    <location>
        <begin position="256"/>
        <end position="268"/>
    </location>
</feature>
<dbReference type="Proteomes" id="UP000095009">
    <property type="component" value="Unassembled WGS sequence"/>
</dbReference>
<accession>A0A1E3PKQ0</accession>
<dbReference type="OrthoDB" id="263283at2759"/>
<dbReference type="InterPro" id="IPR003827">
    <property type="entry name" value="tRNA_yW-synthesising"/>
</dbReference>
<proteinExistence type="inferred from homology"/>
<keyword evidence="6" id="KW-0949">S-adenosyl-L-methionine</keyword>
<evidence type="ECO:0000256" key="5">
    <source>
        <dbReference type="ARBA" id="ARBA00022679"/>
    </source>
</evidence>
<dbReference type="PANTHER" id="PTHR48418:SF1">
    <property type="entry name" value="TRNA WYBUTOSINE-SYNTHESIZING PROTEIN 3"/>
    <property type="match status" value="1"/>
</dbReference>
<dbReference type="AlphaFoldDB" id="A0A1E3PKQ0"/>
<keyword evidence="7" id="KW-0819">tRNA processing</keyword>
<evidence type="ECO:0000313" key="14">
    <source>
        <dbReference type="EMBL" id="ODQ65417.1"/>
    </source>
</evidence>
<evidence type="ECO:0000256" key="10">
    <source>
        <dbReference type="ARBA" id="ARBA00058049"/>
    </source>
</evidence>
<evidence type="ECO:0000256" key="3">
    <source>
        <dbReference type="ARBA" id="ARBA00012750"/>
    </source>
</evidence>
<organism evidence="14 15">
    <name type="scientific">Nadsonia fulvescens var. elongata DSM 6958</name>
    <dbReference type="NCBI Taxonomy" id="857566"/>
    <lineage>
        <taxon>Eukaryota</taxon>
        <taxon>Fungi</taxon>
        <taxon>Dikarya</taxon>
        <taxon>Ascomycota</taxon>
        <taxon>Saccharomycotina</taxon>
        <taxon>Dipodascomycetes</taxon>
        <taxon>Dipodascales</taxon>
        <taxon>Dipodascales incertae sedis</taxon>
        <taxon>Nadsonia</taxon>
    </lineage>
</organism>
<feature type="region of interest" description="Disordered" evidence="12">
    <location>
        <begin position="255"/>
        <end position="312"/>
    </location>
</feature>
<dbReference type="GO" id="GO:0032259">
    <property type="term" value="P:methylation"/>
    <property type="evidence" value="ECO:0007669"/>
    <property type="project" value="UniProtKB-KW"/>
</dbReference>
<evidence type="ECO:0000256" key="12">
    <source>
        <dbReference type="SAM" id="MobiDB-lite"/>
    </source>
</evidence>
<dbReference type="GO" id="GO:0008168">
    <property type="term" value="F:methyltransferase activity"/>
    <property type="evidence" value="ECO:0007669"/>
    <property type="project" value="UniProtKB-KW"/>
</dbReference>
<keyword evidence="5" id="KW-0808">Transferase</keyword>
<feature type="compositionally biased region" description="Basic and acidic residues" evidence="12">
    <location>
        <begin position="270"/>
        <end position="312"/>
    </location>
</feature>
<dbReference type="PANTHER" id="PTHR48418">
    <property type="entry name" value="TRNA WYBUTOSINE-SYNTHESIZING PROTEIN 3"/>
    <property type="match status" value="1"/>
</dbReference>